<evidence type="ECO:0000313" key="2">
    <source>
        <dbReference type="EMBL" id="GBP29604.1"/>
    </source>
</evidence>
<protein>
    <recommendedName>
        <fullName evidence="4">Mos1 transposase HTH domain-containing protein</fullName>
    </recommendedName>
</protein>
<reference evidence="2 3" key="1">
    <citation type="journal article" date="2019" name="Commun. Biol.">
        <title>The bagworm genome reveals a unique fibroin gene that provides high tensile strength.</title>
        <authorList>
            <person name="Kono N."/>
            <person name="Nakamura H."/>
            <person name="Ohtoshi R."/>
            <person name="Tomita M."/>
            <person name="Numata K."/>
            <person name="Arakawa K."/>
        </authorList>
    </citation>
    <scope>NUCLEOTIDE SEQUENCE [LARGE SCALE GENOMIC DNA]</scope>
</reference>
<dbReference type="Proteomes" id="UP000299102">
    <property type="component" value="Unassembled WGS sequence"/>
</dbReference>
<keyword evidence="3" id="KW-1185">Reference proteome</keyword>
<evidence type="ECO:0000256" key="1">
    <source>
        <dbReference type="SAM" id="MobiDB-lite"/>
    </source>
</evidence>
<accession>A0A4C1UUX3</accession>
<name>A0A4C1UUX3_EUMVA</name>
<proteinExistence type="predicted"/>
<sequence length="190" mass="21185">MLRLSEVETHIKKKVILMAMSPPPRKPALRTSSTTASENGFLAGFRLTFNDEAPSLATDNNWFNDFKRGRTNLTDDQCKGRPSMVTTEDNVGAARLMIQTKKRGLTSRFGQDLVEKNIGFESSKQIKWAKIGGVHVLTIDEFHYRAPSGSAANCGPRPYLIRRYRPPAGAGAGSRVRKQPDGRRVHGHRH</sequence>
<comment type="caution">
    <text evidence="2">The sequence shown here is derived from an EMBL/GenBank/DDBJ whole genome shotgun (WGS) entry which is preliminary data.</text>
</comment>
<organism evidence="2 3">
    <name type="scientific">Eumeta variegata</name>
    <name type="common">Bagworm moth</name>
    <name type="synonym">Eumeta japonica</name>
    <dbReference type="NCBI Taxonomy" id="151549"/>
    <lineage>
        <taxon>Eukaryota</taxon>
        <taxon>Metazoa</taxon>
        <taxon>Ecdysozoa</taxon>
        <taxon>Arthropoda</taxon>
        <taxon>Hexapoda</taxon>
        <taxon>Insecta</taxon>
        <taxon>Pterygota</taxon>
        <taxon>Neoptera</taxon>
        <taxon>Endopterygota</taxon>
        <taxon>Lepidoptera</taxon>
        <taxon>Glossata</taxon>
        <taxon>Ditrysia</taxon>
        <taxon>Tineoidea</taxon>
        <taxon>Psychidae</taxon>
        <taxon>Oiketicinae</taxon>
        <taxon>Eumeta</taxon>
    </lineage>
</organism>
<dbReference type="OrthoDB" id="10017160at2759"/>
<feature type="region of interest" description="Disordered" evidence="1">
    <location>
        <begin position="165"/>
        <end position="190"/>
    </location>
</feature>
<evidence type="ECO:0008006" key="4">
    <source>
        <dbReference type="Google" id="ProtNLM"/>
    </source>
</evidence>
<dbReference type="AlphaFoldDB" id="A0A4C1UUX3"/>
<evidence type="ECO:0000313" key="3">
    <source>
        <dbReference type="Proteomes" id="UP000299102"/>
    </source>
</evidence>
<gene>
    <name evidence="2" type="ORF">EVAR_79153_1</name>
</gene>
<dbReference type="EMBL" id="BGZK01000222">
    <property type="protein sequence ID" value="GBP29604.1"/>
    <property type="molecule type" value="Genomic_DNA"/>
</dbReference>